<dbReference type="GeneID" id="69553072"/>
<keyword evidence="2" id="KW-0472">Membrane</keyword>
<sequence length="296" mass="31764">MNINDSTFNPIRANALFSEGIEQPLAAGNRETTHAAGGITSGSEVKRQGGPELPAPTQRLDGAKLEQARAVLNDTLDLMSQLFQLARLARQMGLTQRDMENQQVIDSQKAQVAEMRSGAKLMIAMAVVSGVMAGFSAITGGFSLSKSAKAIKQDKALNANIAGRQQELKQIGDIKKSAGLEMGDAGQELTARIKNDKATLKTLNKSFDANNSRQQIASTVIQSIGQMSNSAVQVAQGESQATAKEDEVKATISQTEKQKIEDNMAFNANFMKDVLQLMQQYSQTLNQTLKAAFGVA</sequence>
<dbReference type="NCBIfam" id="NF038055">
    <property type="entry name" value="T3SS_SctB_pilot"/>
    <property type="match status" value="1"/>
</dbReference>
<evidence type="ECO:0000313" key="3">
    <source>
        <dbReference type="EMBL" id="QQB19261.1"/>
    </source>
</evidence>
<proteinExistence type="predicted"/>
<organism evidence="3 4">
    <name type="scientific">Aeromonas jandaei</name>
    <dbReference type="NCBI Taxonomy" id="650"/>
    <lineage>
        <taxon>Bacteria</taxon>
        <taxon>Pseudomonadati</taxon>
        <taxon>Pseudomonadota</taxon>
        <taxon>Gammaproteobacteria</taxon>
        <taxon>Aeromonadales</taxon>
        <taxon>Aeromonadaceae</taxon>
        <taxon>Aeromonas</taxon>
    </lineage>
</organism>
<evidence type="ECO:0000313" key="4">
    <source>
        <dbReference type="Proteomes" id="UP000595481"/>
    </source>
</evidence>
<evidence type="ECO:0000256" key="1">
    <source>
        <dbReference type="SAM" id="MobiDB-lite"/>
    </source>
</evidence>
<evidence type="ECO:0000256" key="2">
    <source>
        <dbReference type="SAM" id="Phobius"/>
    </source>
</evidence>
<keyword evidence="2" id="KW-1133">Transmembrane helix</keyword>
<accession>A0A7T4A8H0</accession>
<dbReference type="Pfam" id="PF05844">
    <property type="entry name" value="YopD"/>
    <property type="match status" value="1"/>
</dbReference>
<dbReference type="EMBL" id="CP066092">
    <property type="protein sequence ID" value="QQB19261.1"/>
    <property type="molecule type" value="Genomic_DNA"/>
</dbReference>
<keyword evidence="2" id="KW-0812">Transmembrane</keyword>
<keyword evidence="4" id="KW-1185">Reference proteome</keyword>
<dbReference type="Proteomes" id="UP000595481">
    <property type="component" value="Chromosome"/>
</dbReference>
<dbReference type="InterPro" id="IPR008898">
    <property type="entry name" value="YopD-like"/>
</dbReference>
<name>A0A7T4A8H0_AERJA</name>
<reference evidence="3 4" key="1">
    <citation type="submission" date="2020-12" db="EMBL/GenBank/DDBJ databases">
        <title>FDA dAtabase for Regulatory Grade micrObial Sequences (FDA-ARGOS): Supporting development and validation of Infectious Disease Dx tests.</title>
        <authorList>
            <person name="Sproer C."/>
            <person name="Gronow S."/>
            <person name="Severitt S."/>
            <person name="Schroder I."/>
            <person name="Tallon L."/>
            <person name="Sadzewicz L."/>
            <person name="Zhao X."/>
            <person name="Boylan J."/>
            <person name="Ott S."/>
            <person name="Bowen H."/>
            <person name="Vavikolanu K."/>
            <person name="Mehta A."/>
            <person name="Aluvathingal J."/>
            <person name="Nadendla S."/>
            <person name="Lowell S."/>
            <person name="Myers T."/>
            <person name="Yan Y."/>
            <person name="Sichtig H."/>
        </authorList>
    </citation>
    <scope>NUCLEOTIDE SEQUENCE [LARGE SCALE GENOMIC DNA]</scope>
    <source>
        <strain evidence="3 4">FDAARGOS_986</strain>
    </source>
</reference>
<protein>
    <submittedName>
        <fullName evidence="3">YopD family type III secretion system translocon subunit</fullName>
    </submittedName>
</protein>
<gene>
    <name evidence="3" type="ORF">I6H43_17315</name>
</gene>
<feature type="region of interest" description="Disordered" evidence="1">
    <location>
        <begin position="32"/>
        <end position="54"/>
    </location>
</feature>
<dbReference type="RefSeq" id="WP_042031493.1">
    <property type="nucleotide sequence ID" value="NZ_CAWMFX010000027.1"/>
</dbReference>
<feature type="transmembrane region" description="Helical" evidence="2">
    <location>
        <begin position="121"/>
        <end position="144"/>
    </location>
</feature>